<name>A0A6J4ULA4_9ACTN</name>
<protein>
    <submittedName>
        <fullName evidence="1">Uncharacterized protein</fullName>
    </submittedName>
</protein>
<dbReference type="Pfam" id="PF20120">
    <property type="entry name" value="DUF6510"/>
    <property type="match status" value="1"/>
</dbReference>
<proteinExistence type="predicted"/>
<dbReference type="AlphaFoldDB" id="A0A6J4ULA4"/>
<accession>A0A6J4ULA4</accession>
<dbReference type="InterPro" id="IPR045423">
    <property type="entry name" value="DUF6510"/>
</dbReference>
<reference evidence="1" key="1">
    <citation type="submission" date="2020-02" db="EMBL/GenBank/DDBJ databases">
        <authorList>
            <person name="Meier V. D."/>
        </authorList>
    </citation>
    <scope>NUCLEOTIDE SEQUENCE</scope>
    <source>
        <strain evidence="1">AVDCRST_MAG79</strain>
    </source>
</reference>
<dbReference type="EMBL" id="CADCWC010000462">
    <property type="protein sequence ID" value="CAA9553992.1"/>
    <property type="molecule type" value="Genomic_DNA"/>
</dbReference>
<gene>
    <name evidence="1" type="ORF">AVDCRST_MAG79-2929</name>
</gene>
<organism evidence="1">
    <name type="scientific">uncultured Thermoleophilia bacterium</name>
    <dbReference type="NCBI Taxonomy" id="1497501"/>
    <lineage>
        <taxon>Bacteria</taxon>
        <taxon>Bacillati</taxon>
        <taxon>Actinomycetota</taxon>
        <taxon>Thermoleophilia</taxon>
        <taxon>environmental samples</taxon>
    </lineage>
</organism>
<sequence>MSEHASSRLGADDGHLDGNAAGGLLRELFAVDVTAADATCASCATTGPVGALVAYGHRMGAVLRCPRCAAPVLRVVRTPTGHWLDLSGARVVRVRALTDAAPPPA</sequence>
<evidence type="ECO:0000313" key="1">
    <source>
        <dbReference type="EMBL" id="CAA9553992.1"/>
    </source>
</evidence>